<sequence>MLGKSYEYPIIIGIFTATGSNKKFAIMTLVSVVNSHGNIVVVSDRAISDNYESNKILLPSTNDYTNQPTTIVGYNVKTILVKEILCIGFSGIVYEIELLISDIEDYFLHRPVNKDTLMEVFSELKDRYSCSAIYVLGAQGNNKDQILVLRSGYWIIDQSRIDLEIISSGSGAADWTSEVLENFIIVEGELFDSKFSRQFVLQSCIKFLGNERITQEILSNGWGGGFDIIYYDDDKFKRLDNVAYAFFGVDISNINTLTPLSIIHQGYSLGNAIIKHYEKRGFQTYVIPELGNKTVFDDNVCSESIAYEVISCIHLFKEKEHISDIAVLFWDNDPSNVEPTLFTTREGGIFGIKFRDIYFEKLKEAIENYLS</sequence>
<dbReference type="EMBL" id="JBHUPA010000029">
    <property type="protein sequence ID" value="MFD2964843.1"/>
    <property type="molecule type" value="Genomic_DNA"/>
</dbReference>
<dbReference type="Proteomes" id="UP001597560">
    <property type="component" value="Unassembled WGS sequence"/>
</dbReference>
<accession>A0ABW6B8C2</accession>
<gene>
    <name evidence="1" type="ORF">ACFS6J_23790</name>
</gene>
<keyword evidence="2" id="KW-1185">Reference proteome</keyword>
<dbReference type="RefSeq" id="WP_377613131.1">
    <property type="nucleotide sequence ID" value="NZ_JBHUPA010000029.1"/>
</dbReference>
<proteinExistence type="predicted"/>
<evidence type="ECO:0000313" key="2">
    <source>
        <dbReference type="Proteomes" id="UP001597560"/>
    </source>
</evidence>
<protein>
    <submittedName>
        <fullName evidence="1">Uncharacterized protein</fullName>
    </submittedName>
</protein>
<name>A0ABW6B8C2_9SPHI</name>
<evidence type="ECO:0000313" key="1">
    <source>
        <dbReference type="EMBL" id="MFD2964843.1"/>
    </source>
</evidence>
<organism evidence="1 2">
    <name type="scientific">Olivibacter jilunii</name>
    <dbReference type="NCBI Taxonomy" id="985016"/>
    <lineage>
        <taxon>Bacteria</taxon>
        <taxon>Pseudomonadati</taxon>
        <taxon>Bacteroidota</taxon>
        <taxon>Sphingobacteriia</taxon>
        <taxon>Sphingobacteriales</taxon>
        <taxon>Sphingobacteriaceae</taxon>
        <taxon>Olivibacter</taxon>
    </lineage>
</organism>
<reference evidence="2" key="1">
    <citation type="journal article" date="2019" name="Int. J. Syst. Evol. Microbiol.">
        <title>The Global Catalogue of Microorganisms (GCM) 10K type strain sequencing project: providing services to taxonomists for standard genome sequencing and annotation.</title>
        <authorList>
            <consortium name="The Broad Institute Genomics Platform"/>
            <consortium name="The Broad Institute Genome Sequencing Center for Infectious Disease"/>
            <person name="Wu L."/>
            <person name="Ma J."/>
        </authorList>
    </citation>
    <scope>NUCLEOTIDE SEQUENCE [LARGE SCALE GENOMIC DNA]</scope>
    <source>
        <strain evidence="2">KCTC 23098</strain>
    </source>
</reference>
<comment type="caution">
    <text evidence="1">The sequence shown here is derived from an EMBL/GenBank/DDBJ whole genome shotgun (WGS) entry which is preliminary data.</text>
</comment>